<keyword evidence="3" id="KW-1185">Reference proteome</keyword>
<evidence type="ECO:0000313" key="2">
    <source>
        <dbReference type="EMBL" id="SYW82546.1"/>
    </source>
</evidence>
<sequence>MAAAACKTSSTLSLAEPSMLASAPTTTATATTSTPSCLTPPLPLTIFLTEDSPAFCGLQQQLNDQASALSNIAASLQCLLTSSHNPEPWPPQPPSSQPVATTLASATLPAANTAGSALGAPLPGESDVDRIFSWLLWGVVQQVIDDALPPQDLGRLHNPDSLPVDDEHKHAVLVNGILIKSIPSMTSTSSTCHFTKFIPNVCCFAEAWTIYTCIWACATNDPNLGTGLGAFLLHVIQTNRMHTWLSVTSYVLTTCRRHFGHASVALWAQQDQAAWNQHLSTATSFRPPPKSATPGSANFQANTQLSGPPSKRQKGLEHGTLTVPRARPIPARSVIMPAGLGCTRTPPQQGLAQLFDSVPAALNVPSADQCLSLLLDAWSHDPGPHPNTSFASNVFDLASQPARHGSMQEHAFAWSTLLSLYPDPIYCRQLLGMTEHGCLLSYDGLLCDADCRSDNLPISSAGVTDFHMHYILSDRLLC</sequence>
<reference evidence="2" key="1">
    <citation type="submission" date="2018-08" db="EMBL/GenBank/DDBJ databases">
        <authorList>
            <person name="Guldener U."/>
        </authorList>
    </citation>
    <scope>NUCLEOTIDE SEQUENCE</scope>
    <source>
        <strain evidence="2">UB2</strain>
    </source>
</reference>
<dbReference type="EMBL" id="ULHB01000116">
    <property type="protein sequence ID" value="SYW82546.1"/>
    <property type="molecule type" value="Genomic_DNA"/>
</dbReference>
<protein>
    <submittedName>
        <fullName evidence="2">Uncharacterized protein</fullName>
    </submittedName>
</protein>
<gene>
    <name evidence="2" type="ORF">UBRO2_04668</name>
</gene>
<accession>A0A8H8QQ48</accession>
<organism evidence="2 3">
    <name type="scientific">Ustilago bromivora</name>
    <dbReference type="NCBI Taxonomy" id="307758"/>
    <lineage>
        <taxon>Eukaryota</taxon>
        <taxon>Fungi</taxon>
        <taxon>Dikarya</taxon>
        <taxon>Basidiomycota</taxon>
        <taxon>Ustilaginomycotina</taxon>
        <taxon>Ustilaginomycetes</taxon>
        <taxon>Ustilaginales</taxon>
        <taxon>Ustilaginaceae</taxon>
        <taxon>Ustilago</taxon>
    </lineage>
</organism>
<evidence type="ECO:0000313" key="3">
    <source>
        <dbReference type="Proteomes" id="UP000658997"/>
    </source>
</evidence>
<proteinExistence type="predicted"/>
<feature type="region of interest" description="Disordered" evidence="1">
    <location>
        <begin position="282"/>
        <end position="317"/>
    </location>
</feature>
<dbReference type="Proteomes" id="UP000658997">
    <property type="component" value="Unassembled WGS sequence"/>
</dbReference>
<name>A0A8H8QQ48_9BASI</name>
<feature type="compositionally biased region" description="Polar residues" evidence="1">
    <location>
        <begin position="293"/>
        <end position="307"/>
    </location>
</feature>
<comment type="caution">
    <text evidence="2">The sequence shown here is derived from an EMBL/GenBank/DDBJ whole genome shotgun (WGS) entry which is preliminary data.</text>
</comment>
<evidence type="ECO:0000256" key="1">
    <source>
        <dbReference type="SAM" id="MobiDB-lite"/>
    </source>
</evidence>
<dbReference type="AlphaFoldDB" id="A0A8H8QQ48"/>